<dbReference type="Proteomes" id="UP001497680">
    <property type="component" value="Unassembled WGS sequence"/>
</dbReference>
<reference evidence="1 2" key="1">
    <citation type="journal article" date="2022" name="New Phytol.">
        <title>Ecological generalism drives hyperdiversity of secondary metabolite gene clusters in xylarialean endophytes.</title>
        <authorList>
            <person name="Franco M.E.E."/>
            <person name="Wisecaver J.H."/>
            <person name="Arnold A.E."/>
            <person name="Ju Y.M."/>
            <person name="Slot J.C."/>
            <person name="Ahrendt S."/>
            <person name="Moore L.P."/>
            <person name="Eastman K.E."/>
            <person name="Scott K."/>
            <person name="Konkel Z."/>
            <person name="Mondo S.J."/>
            <person name="Kuo A."/>
            <person name="Hayes R.D."/>
            <person name="Haridas S."/>
            <person name="Andreopoulos B."/>
            <person name="Riley R."/>
            <person name="LaButti K."/>
            <person name="Pangilinan J."/>
            <person name="Lipzen A."/>
            <person name="Amirebrahimi M."/>
            <person name="Yan J."/>
            <person name="Adam C."/>
            <person name="Keymanesh K."/>
            <person name="Ng V."/>
            <person name="Louie K."/>
            <person name="Northen T."/>
            <person name="Drula E."/>
            <person name="Henrissat B."/>
            <person name="Hsieh H.M."/>
            <person name="Youens-Clark K."/>
            <person name="Lutzoni F."/>
            <person name="Miadlikowska J."/>
            <person name="Eastwood D.C."/>
            <person name="Hamelin R.C."/>
            <person name="Grigoriev I.V."/>
            <person name="U'Ren J.M."/>
        </authorList>
    </citation>
    <scope>NUCLEOTIDE SEQUENCE [LARGE SCALE GENOMIC DNA]</scope>
    <source>
        <strain evidence="1 2">ER1909</strain>
    </source>
</reference>
<proteinExistence type="predicted"/>
<protein>
    <submittedName>
        <fullName evidence="1">Cytochrome P450</fullName>
    </submittedName>
</protein>
<gene>
    <name evidence="1" type="ORF">F4821DRAFT_235188</name>
</gene>
<name>A0ACC0D4X7_9PEZI</name>
<keyword evidence="2" id="KW-1185">Reference proteome</keyword>
<dbReference type="EMBL" id="MU394305">
    <property type="protein sequence ID" value="KAI6087774.1"/>
    <property type="molecule type" value="Genomic_DNA"/>
</dbReference>
<accession>A0ACC0D4X7</accession>
<sequence length="508" mass="58717">MEIIQTATVGEWAMLTVVSITLYAALRCFYLLYWHPLAIYPGPKLAAVSNVWYGWHWISGKSPWAISRVLEKYGDVVRIAPNELVFITPQAQNDIYATHTKNLEHFVRTDWLDPGLPENGLTFELNPVKHRAVAKKLSPAFSVKSIKAKEPTLHKYIDFFIEKMKQLGANKDGIELCTWTEWLAMDISADLSYSREMLQMQQMENSPLLNSIHGVNFFMALNRTMRKFPLLSPFKYLFIPPSIITSLPNIIALNRQEAKKRIERRGKTQHLDYFEQLLPADAPDPDEKEVAFMEVLAIQLLNGGYEPISSQFQCTLMFSLQQPESYRCLVKEFRNAFKSYDEITPEACANLKYLHAALMETLRITVIAANGMPRTSPGAVVDGHYIPKGVTVQYGHYALTRSARYFHDATNFRPERWLPADHPNWDPVFERDHRDAFKPFSQGPRICPGMGVAWRQMRLFIAKVLWSLDVEIAPGQREIVFERDFRQFMLWEKPKFYVRFREAVRGKA</sequence>
<organism evidence="1 2">
    <name type="scientific">Hypoxylon rubiginosum</name>
    <dbReference type="NCBI Taxonomy" id="110542"/>
    <lineage>
        <taxon>Eukaryota</taxon>
        <taxon>Fungi</taxon>
        <taxon>Dikarya</taxon>
        <taxon>Ascomycota</taxon>
        <taxon>Pezizomycotina</taxon>
        <taxon>Sordariomycetes</taxon>
        <taxon>Xylariomycetidae</taxon>
        <taxon>Xylariales</taxon>
        <taxon>Hypoxylaceae</taxon>
        <taxon>Hypoxylon</taxon>
    </lineage>
</organism>
<evidence type="ECO:0000313" key="2">
    <source>
        <dbReference type="Proteomes" id="UP001497680"/>
    </source>
</evidence>
<comment type="caution">
    <text evidence="1">The sequence shown here is derived from an EMBL/GenBank/DDBJ whole genome shotgun (WGS) entry which is preliminary data.</text>
</comment>
<evidence type="ECO:0000313" key="1">
    <source>
        <dbReference type="EMBL" id="KAI6087774.1"/>
    </source>
</evidence>